<protein>
    <recommendedName>
        <fullName evidence="11">NB-ARC domain-containing protein</fullName>
    </recommendedName>
</protein>
<dbReference type="InterPro" id="IPR032675">
    <property type="entry name" value="LRR_dom_sf"/>
</dbReference>
<dbReference type="InterPro" id="IPR042197">
    <property type="entry name" value="Apaf_helical"/>
</dbReference>
<dbReference type="PANTHER" id="PTHR36766">
    <property type="entry name" value="PLANT BROAD-SPECTRUM MILDEW RESISTANCE PROTEIN RPW8"/>
    <property type="match status" value="1"/>
</dbReference>
<dbReference type="PANTHER" id="PTHR36766:SF40">
    <property type="entry name" value="DISEASE RESISTANCE PROTEIN RGA3"/>
    <property type="match status" value="1"/>
</dbReference>
<dbReference type="GO" id="GO:0051707">
    <property type="term" value="P:response to other organism"/>
    <property type="evidence" value="ECO:0007669"/>
    <property type="project" value="UniProtKB-ARBA"/>
</dbReference>
<dbReference type="EMBL" id="OIVN01001015">
    <property type="protein sequence ID" value="SPC88749.1"/>
    <property type="molecule type" value="Genomic_DNA"/>
</dbReference>
<dbReference type="Pfam" id="PF25019">
    <property type="entry name" value="LRR_R13L1-DRL21"/>
    <property type="match status" value="1"/>
</dbReference>
<dbReference type="InterPro" id="IPR002182">
    <property type="entry name" value="NB-ARC"/>
</dbReference>
<keyword evidence="4" id="KW-0611">Plant defense</keyword>
<feature type="domain" description="R13L1/DRL21-like LRR repeat region" evidence="9">
    <location>
        <begin position="316"/>
        <end position="421"/>
    </location>
</feature>
<evidence type="ECO:0000256" key="2">
    <source>
        <dbReference type="ARBA" id="ARBA00022737"/>
    </source>
</evidence>
<dbReference type="Pfam" id="PF00931">
    <property type="entry name" value="NB-ARC"/>
    <property type="match status" value="1"/>
</dbReference>
<evidence type="ECO:0000256" key="1">
    <source>
        <dbReference type="ARBA" id="ARBA00022614"/>
    </source>
</evidence>
<evidence type="ECO:0000256" key="3">
    <source>
        <dbReference type="ARBA" id="ARBA00022741"/>
    </source>
</evidence>
<sequence length="986" mass="111137">MAGLGGAIQVLLEYADSTEVREFFGVQNRNYDLLKKLKTELPSLAAVVDDAEEKQNRSEAVRAWLHQLRDDVYDAEDFMDEIRTEALRHRLETGSQTKKDDASGEKLFVIPIMGEVGIGKTTLARLVFSDHKVSQHFYLKAWVQVPDTFDELMVTKAIFESLTSQPCHPKDLKSLQVILQESLSAANGSSVIITTHQSLSSYPKLEAIGRQIAHKCHGLPLAVRALGAALYFKRQVEEWSAILDSLENVSLSSKCSDIVNLSFKLSYYQLPAHLKRCFAYCSILPPSNEFQKERLVLLWMAEGLLNQPRADHRMEENMVSAKDAAEARLVEKTYLDELVLEWGDDTVDPENNRDVLEQLVPHTNLKKLSIKFYVGTRFPHWLGDFSFSNMVFLRLSNCKNCLDLPPLGQLSSLKVLIIEWMNAVKRVGPEFYGIDKPFQSLETLTFDGMMEWEEWVSFEVNGGEFPFLRELCIRRCPKLKNLPKIFPSIVKVEIFESMELVTTLIIDELSRKRLLHYNDKVLFISEDKVTSFSELMSIFTNTGATESSTTLGAMLSLYFRARGAPESSLLKTQDAAESSLPTTQGSTESSLPITQGATEYSLPITLSATEYSLPITQGATEYSLPITQGATESTEDDVRNNTWSNQDGLQDLSFESIKVSRMSQLMGLTGIHSLKIEGCDALEFIPVEVMDRNPLLQHLYFINCGSFKSFPRGHPPAALKFLYIQNCKKLEFLPPTKRMHQFALEHLCIGSSCDSLKFLPLDFFPELRSLSIWDCANLHSLSVTDGIQKDLTCLEALEIRDCPNLVSFPNGGLPTPNLTSIWISNCKNLKEMPHKLHTLNSLESMLINNCPKLISLPEGGLPSNLSILCITFCDELMPRMEWGLHRLDCLSRLEIEGGCKNLVSFPEEKLLPSNLNSLRISGVLNLEYLNYKGLQHLTALKTLEISCCNKLRSFPEESLPSSLSFLCINECSLLESKLHNKRKRFG</sequence>
<dbReference type="Gene3D" id="3.40.50.300">
    <property type="entry name" value="P-loop containing nucleotide triphosphate hydrolases"/>
    <property type="match status" value="1"/>
</dbReference>
<dbReference type="AlphaFoldDB" id="A0A2N9FP73"/>
<evidence type="ECO:0000259" key="9">
    <source>
        <dbReference type="Pfam" id="PF25019"/>
    </source>
</evidence>
<keyword evidence="5" id="KW-0067">ATP-binding</keyword>
<organism evidence="10">
    <name type="scientific">Fagus sylvatica</name>
    <name type="common">Beechnut</name>
    <dbReference type="NCBI Taxonomy" id="28930"/>
    <lineage>
        <taxon>Eukaryota</taxon>
        <taxon>Viridiplantae</taxon>
        <taxon>Streptophyta</taxon>
        <taxon>Embryophyta</taxon>
        <taxon>Tracheophyta</taxon>
        <taxon>Spermatophyta</taxon>
        <taxon>Magnoliopsida</taxon>
        <taxon>eudicotyledons</taxon>
        <taxon>Gunneridae</taxon>
        <taxon>Pentapetalae</taxon>
        <taxon>rosids</taxon>
        <taxon>fabids</taxon>
        <taxon>Fagales</taxon>
        <taxon>Fagaceae</taxon>
        <taxon>Fagus</taxon>
    </lineage>
</organism>
<evidence type="ECO:0000256" key="4">
    <source>
        <dbReference type="ARBA" id="ARBA00022821"/>
    </source>
</evidence>
<dbReference type="PRINTS" id="PR00364">
    <property type="entry name" value="DISEASERSIST"/>
</dbReference>
<feature type="domain" description="NB-ARC" evidence="7">
    <location>
        <begin position="106"/>
        <end position="167"/>
    </location>
</feature>
<accession>A0A2N9FP73</accession>
<dbReference type="GO" id="GO:0043531">
    <property type="term" value="F:ADP binding"/>
    <property type="evidence" value="ECO:0007669"/>
    <property type="project" value="InterPro"/>
</dbReference>
<feature type="region of interest" description="Disordered" evidence="6">
    <location>
        <begin position="570"/>
        <end position="591"/>
    </location>
</feature>
<keyword evidence="1" id="KW-0433">Leucine-rich repeat</keyword>
<keyword evidence="2" id="KW-0677">Repeat</keyword>
<name>A0A2N9FP73_FAGSY</name>
<evidence type="ECO:0000256" key="6">
    <source>
        <dbReference type="SAM" id="MobiDB-lite"/>
    </source>
</evidence>
<dbReference type="SUPFAM" id="SSF52058">
    <property type="entry name" value="L domain-like"/>
    <property type="match status" value="2"/>
</dbReference>
<dbReference type="SUPFAM" id="SSF52540">
    <property type="entry name" value="P-loop containing nucleoside triphosphate hydrolases"/>
    <property type="match status" value="1"/>
</dbReference>
<dbReference type="GO" id="GO:0006952">
    <property type="term" value="P:defense response"/>
    <property type="evidence" value="ECO:0007669"/>
    <property type="project" value="UniProtKB-KW"/>
</dbReference>
<dbReference type="InterPro" id="IPR027417">
    <property type="entry name" value="P-loop_NTPase"/>
</dbReference>
<evidence type="ECO:0008006" key="11">
    <source>
        <dbReference type="Google" id="ProtNLM"/>
    </source>
</evidence>
<dbReference type="InterPro" id="IPR056789">
    <property type="entry name" value="LRR_R13L1-DRL21"/>
</dbReference>
<keyword evidence="3" id="KW-0547">Nucleotide-binding</keyword>
<proteinExistence type="predicted"/>
<dbReference type="Gene3D" id="3.80.10.10">
    <property type="entry name" value="Ribonuclease Inhibitor"/>
    <property type="match status" value="4"/>
</dbReference>
<dbReference type="InterPro" id="IPR041118">
    <property type="entry name" value="Rx_N"/>
</dbReference>
<evidence type="ECO:0000256" key="5">
    <source>
        <dbReference type="ARBA" id="ARBA00022840"/>
    </source>
</evidence>
<evidence type="ECO:0000259" key="8">
    <source>
        <dbReference type="Pfam" id="PF18052"/>
    </source>
</evidence>
<dbReference type="GO" id="GO:0005524">
    <property type="term" value="F:ATP binding"/>
    <property type="evidence" value="ECO:0007669"/>
    <property type="project" value="UniProtKB-KW"/>
</dbReference>
<dbReference type="Gene3D" id="1.10.8.430">
    <property type="entry name" value="Helical domain of apoptotic protease-activating factors"/>
    <property type="match status" value="1"/>
</dbReference>
<dbReference type="Pfam" id="PF18052">
    <property type="entry name" value="Rx_N"/>
    <property type="match status" value="1"/>
</dbReference>
<evidence type="ECO:0000313" key="10">
    <source>
        <dbReference type="EMBL" id="SPC88749.1"/>
    </source>
</evidence>
<feature type="domain" description="Disease resistance N-terminal" evidence="8">
    <location>
        <begin position="23"/>
        <end position="96"/>
    </location>
</feature>
<reference evidence="10" key="1">
    <citation type="submission" date="2018-02" db="EMBL/GenBank/DDBJ databases">
        <authorList>
            <person name="Cohen D.B."/>
            <person name="Kent A.D."/>
        </authorList>
    </citation>
    <scope>NUCLEOTIDE SEQUENCE</scope>
</reference>
<gene>
    <name evidence="10" type="ORF">FSB_LOCUS16631</name>
</gene>
<evidence type="ECO:0000259" key="7">
    <source>
        <dbReference type="Pfam" id="PF00931"/>
    </source>
</evidence>